<name>A0A4Q9PYE4_9APHY</name>
<evidence type="ECO:0000259" key="3">
    <source>
        <dbReference type="Pfam" id="PF26640"/>
    </source>
</evidence>
<sequence length="764" mass="85554">MRLLNTRTGVVKEFHNPKTIPPYAILSHVWQEAEQTLQDISNPANIDPSNPWNHVCQKITDCCVFAANEGFDWIWIDTCCIDKTSSSELSEAINSMYAWYAAADVCYVWLHDVEDTHPSDSGSFCQSVWFTRGWTLQELIAPRYVVFLSKRWHTLGTKQTLAYPISLVTGIDIAVLLQTMELHQVSVARRMSWAATRRTTREEDRAYSLMGIFDVNMPTIYGEGGPKAFFRLQVEILKQCPDQSIFAWGRVSIDYLTVVYTLVPAVIPKDLEPEDSFPRCLLAPSPAEFEHSGDISSISLDMLSDHLQDPSLVPPEYSVTAYGMRTAFPVIEVFPPGRSESVVSAAILACQDVHGDLIVLFLHQRPRHWTTATAYLLHRVGADLRTAHGPSPSTQYYRVGRLSREILRMSVILSGISVRPLYVEHTPSGVTSLLSKPLPPTRSRNRVSYAFFFPAWLQEWAGISPILDDPSAVQDSDGIMLELIPGVHDHRAIIFASRAPSLSNDPCNQDRGPQGVRFSMYAHCSCESSPLQHPMSIAVDMMVPEFETERRATVSRHGRRRSLSAVLTDDKQFAQMMLNVPASPSPSEHVWLPDALEGEPSADRSPDPGDPLPEQAWQCANKRTHLPTVSNPNIRLKLVNALGKVSVKLKRWEGCRKTRATYVYIVELRMVGPTQALEPQRQGSLPTYTDGVVPDSGVIMYPVDGSEERVNALGLARYADETTNDHHIGEWWAPRGLYAVSNAAVHVAQILWGRLFSSTRKNNR</sequence>
<reference evidence="4 5" key="1">
    <citation type="submission" date="2019-01" db="EMBL/GenBank/DDBJ databases">
        <title>Draft genome sequences of three monokaryotic isolates of the white-rot basidiomycete fungus Dichomitus squalens.</title>
        <authorList>
            <consortium name="DOE Joint Genome Institute"/>
            <person name="Lopez S.C."/>
            <person name="Andreopoulos B."/>
            <person name="Pangilinan J."/>
            <person name="Lipzen A."/>
            <person name="Riley R."/>
            <person name="Ahrendt S."/>
            <person name="Ng V."/>
            <person name="Barry K."/>
            <person name="Daum C."/>
            <person name="Grigoriev I.V."/>
            <person name="Hilden K.S."/>
            <person name="Makela M.R."/>
            <person name="de Vries R.P."/>
        </authorList>
    </citation>
    <scope>NUCLEOTIDE SEQUENCE [LARGE SCALE GENOMIC DNA]</scope>
    <source>
        <strain evidence="4 5">CBS 464.89</strain>
    </source>
</reference>
<evidence type="ECO:0000259" key="2">
    <source>
        <dbReference type="Pfam" id="PF06985"/>
    </source>
</evidence>
<feature type="region of interest" description="Disordered" evidence="1">
    <location>
        <begin position="584"/>
        <end position="615"/>
    </location>
</feature>
<keyword evidence="5" id="KW-1185">Reference proteome</keyword>
<evidence type="ECO:0000256" key="1">
    <source>
        <dbReference type="SAM" id="MobiDB-lite"/>
    </source>
</evidence>
<gene>
    <name evidence="4" type="ORF">BD310DRAFT_383875</name>
</gene>
<dbReference type="Proteomes" id="UP000292082">
    <property type="component" value="Unassembled WGS sequence"/>
</dbReference>
<dbReference type="InterPro" id="IPR010730">
    <property type="entry name" value="HET"/>
</dbReference>
<dbReference type="PANTHER" id="PTHR10622:SF10">
    <property type="entry name" value="HET DOMAIN-CONTAINING PROTEIN"/>
    <property type="match status" value="1"/>
</dbReference>
<accession>A0A4Q9PYE4</accession>
<feature type="domain" description="Heterokaryon incompatibility" evidence="2">
    <location>
        <begin position="23"/>
        <end position="115"/>
    </location>
</feature>
<feature type="domain" description="DUF8212" evidence="3">
    <location>
        <begin position="227"/>
        <end position="333"/>
    </location>
</feature>
<dbReference type="EMBL" id="ML145112">
    <property type="protein sequence ID" value="TBU59590.1"/>
    <property type="molecule type" value="Genomic_DNA"/>
</dbReference>
<dbReference type="AlphaFoldDB" id="A0A4Q9PYE4"/>
<evidence type="ECO:0000313" key="5">
    <source>
        <dbReference type="Proteomes" id="UP000292082"/>
    </source>
</evidence>
<dbReference type="InterPro" id="IPR058525">
    <property type="entry name" value="DUF8212"/>
</dbReference>
<organism evidence="4 5">
    <name type="scientific">Dichomitus squalens</name>
    <dbReference type="NCBI Taxonomy" id="114155"/>
    <lineage>
        <taxon>Eukaryota</taxon>
        <taxon>Fungi</taxon>
        <taxon>Dikarya</taxon>
        <taxon>Basidiomycota</taxon>
        <taxon>Agaricomycotina</taxon>
        <taxon>Agaricomycetes</taxon>
        <taxon>Polyporales</taxon>
        <taxon>Polyporaceae</taxon>
        <taxon>Dichomitus</taxon>
    </lineage>
</organism>
<dbReference type="PANTHER" id="PTHR10622">
    <property type="entry name" value="HET DOMAIN-CONTAINING PROTEIN"/>
    <property type="match status" value="1"/>
</dbReference>
<protein>
    <submittedName>
        <fullName evidence="4">HET-domain-containing protein</fullName>
    </submittedName>
</protein>
<evidence type="ECO:0000313" key="4">
    <source>
        <dbReference type="EMBL" id="TBU59590.1"/>
    </source>
</evidence>
<dbReference type="Pfam" id="PF26640">
    <property type="entry name" value="DUF8212"/>
    <property type="match status" value="1"/>
</dbReference>
<dbReference type="Pfam" id="PF06985">
    <property type="entry name" value="HET"/>
    <property type="match status" value="1"/>
</dbReference>
<proteinExistence type="predicted"/>